<reference evidence="13" key="2">
    <citation type="submission" date="2021-04" db="EMBL/GenBank/DDBJ databases">
        <authorList>
            <person name="Gilroy R."/>
        </authorList>
    </citation>
    <scope>NUCLEOTIDE SEQUENCE</scope>
    <source>
        <strain evidence="13">5790</strain>
    </source>
</reference>
<dbReference type="GO" id="GO:0005998">
    <property type="term" value="P:xylulose catabolic process"/>
    <property type="evidence" value="ECO:0007669"/>
    <property type="project" value="UniProtKB-UniRule"/>
</dbReference>
<proteinExistence type="inferred from homology"/>
<dbReference type="Pfam" id="PF02782">
    <property type="entry name" value="FGGY_C"/>
    <property type="match status" value="1"/>
</dbReference>
<protein>
    <recommendedName>
        <fullName evidence="8 10">Xylulose kinase</fullName>
        <shortName evidence="8 10">Xylulokinase</shortName>
        <ecNumber evidence="8 10">2.7.1.17</ecNumber>
    </recommendedName>
</protein>
<keyword evidence="7 8" id="KW-0119">Carbohydrate metabolism</keyword>
<dbReference type="PANTHER" id="PTHR43095:SF5">
    <property type="entry name" value="XYLULOSE KINASE"/>
    <property type="match status" value="1"/>
</dbReference>
<dbReference type="InterPro" id="IPR043129">
    <property type="entry name" value="ATPase_NBD"/>
</dbReference>
<reference evidence="13" key="1">
    <citation type="journal article" date="2021" name="PeerJ">
        <title>Extensive microbial diversity within the chicken gut microbiome revealed by metagenomics and culture.</title>
        <authorList>
            <person name="Gilroy R."/>
            <person name="Ravi A."/>
            <person name="Getino M."/>
            <person name="Pursley I."/>
            <person name="Horton D.L."/>
            <person name="Alikhan N.F."/>
            <person name="Baker D."/>
            <person name="Gharbi K."/>
            <person name="Hall N."/>
            <person name="Watson M."/>
            <person name="Adriaenssens E.M."/>
            <person name="Foster-Nyarko E."/>
            <person name="Jarju S."/>
            <person name="Secka A."/>
            <person name="Antonio M."/>
            <person name="Oren A."/>
            <person name="Chaudhuri R.R."/>
            <person name="La Ragione R."/>
            <person name="Hildebrand F."/>
            <person name="Pallen M.J."/>
        </authorList>
    </citation>
    <scope>NUCLEOTIDE SEQUENCE</scope>
    <source>
        <strain evidence="13">5790</strain>
    </source>
</reference>
<evidence type="ECO:0000256" key="9">
    <source>
        <dbReference type="RuleBase" id="RU003733"/>
    </source>
</evidence>
<dbReference type="AlphaFoldDB" id="A0A9D1PQV2"/>
<evidence type="ECO:0000256" key="8">
    <source>
        <dbReference type="HAMAP-Rule" id="MF_02220"/>
    </source>
</evidence>
<feature type="site" description="Important for activity" evidence="8">
    <location>
        <position position="8"/>
    </location>
</feature>
<keyword evidence="6 8" id="KW-0067">ATP-binding</keyword>
<sequence length="510" mass="55115">MRYLIGVDIGTSGTKTVLFDENGNSVASHLVEYPMYQPKIGWAEQDPDDWWQATYSSIKAVVEDSGVSPSDVKGIGLSGQMHGLVLLDKEDKVLRRSIIWCDQRTTAEAEQLTELIGREKLIEITGNPALTGFTAAKILWVKNNEPELYAKAEKILLPKDYVRLRLTGEFATEVSDASGMQLMDIKNRCWSDEVLDKLGIPKSKLGKMYESCEVTGGLTAEAAELTGLNPGTIVVGGAGDQAAGAVGNGIVKPGIISSTIGTSGVVFAHMENIEIDKGGRVHTLCHAIPGKWHVMGVTQGAGLSLKWFRDNFCRAEMEAADGLGVDPYYLMDKQAEKTEAGCEGLIYLPYMMGERSPILDPNAKGIFFGLSAKHTKYDMLRAVMEGVAYSLKDCYGVIKEMGIDASEVRASGGGGKSKLWRQMQADMFNCPINTINASEGPALGVALLAGVGAGIYNSVPEACEAAISVKDTTEPIESNAEIYSKYFDVYQGVYAGVKEQFKKIAEIQAD</sequence>
<dbReference type="Proteomes" id="UP000824162">
    <property type="component" value="Unassembled WGS sequence"/>
</dbReference>
<name>A0A9D1PQV2_9FIRM</name>
<evidence type="ECO:0000256" key="7">
    <source>
        <dbReference type="ARBA" id="ARBA00023277"/>
    </source>
</evidence>
<keyword evidence="2 8" id="KW-0859">Xylose metabolism</keyword>
<evidence type="ECO:0000256" key="2">
    <source>
        <dbReference type="ARBA" id="ARBA00022629"/>
    </source>
</evidence>
<dbReference type="GO" id="GO:0042732">
    <property type="term" value="P:D-xylose metabolic process"/>
    <property type="evidence" value="ECO:0007669"/>
    <property type="project" value="UniProtKB-KW"/>
</dbReference>
<feature type="active site" description="Proton acceptor" evidence="8">
    <location>
        <position position="240"/>
    </location>
</feature>
<dbReference type="GO" id="GO:0005524">
    <property type="term" value="F:ATP binding"/>
    <property type="evidence" value="ECO:0007669"/>
    <property type="project" value="UniProtKB-UniRule"/>
</dbReference>
<dbReference type="InterPro" id="IPR050406">
    <property type="entry name" value="FGGY_Carb_Kinase"/>
</dbReference>
<evidence type="ECO:0000256" key="3">
    <source>
        <dbReference type="ARBA" id="ARBA00022679"/>
    </source>
</evidence>
<dbReference type="CDD" id="cd07808">
    <property type="entry name" value="ASKHA_NBD_FGGY_EcXK-like"/>
    <property type="match status" value="1"/>
</dbReference>
<dbReference type="PANTHER" id="PTHR43095">
    <property type="entry name" value="SUGAR KINASE"/>
    <property type="match status" value="1"/>
</dbReference>
<feature type="domain" description="Carbohydrate kinase FGGY N-terminal" evidence="11">
    <location>
        <begin position="3"/>
        <end position="247"/>
    </location>
</feature>
<gene>
    <name evidence="8 10 13" type="primary">xylB</name>
    <name evidence="13" type="ORF">H9900_00130</name>
</gene>
<dbReference type="EC" id="2.7.1.17" evidence="8 10"/>
<dbReference type="InterPro" id="IPR018484">
    <property type="entry name" value="FGGY_N"/>
</dbReference>
<keyword evidence="3 8" id="KW-0808">Transferase</keyword>
<evidence type="ECO:0000256" key="6">
    <source>
        <dbReference type="ARBA" id="ARBA00022840"/>
    </source>
</evidence>
<evidence type="ECO:0000313" key="13">
    <source>
        <dbReference type="EMBL" id="HIV85199.1"/>
    </source>
</evidence>
<dbReference type="EMBL" id="DXIJ01000003">
    <property type="protein sequence ID" value="HIV85199.1"/>
    <property type="molecule type" value="Genomic_DNA"/>
</dbReference>
<dbReference type="NCBIfam" id="TIGR01312">
    <property type="entry name" value="XylB"/>
    <property type="match status" value="1"/>
</dbReference>
<dbReference type="PROSITE" id="PS00933">
    <property type="entry name" value="FGGY_KINASES_1"/>
    <property type="match status" value="1"/>
</dbReference>
<feature type="domain" description="Carbohydrate kinase FGGY C-terminal" evidence="12">
    <location>
        <begin position="258"/>
        <end position="452"/>
    </location>
</feature>
<dbReference type="PIRSF" id="PIRSF000538">
    <property type="entry name" value="GlpK"/>
    <property type="match status" value="1"/>
</dbReference>
<evidence type="ECO:0000256" key="1">
    <source>
        <dbReference type="ARBA" id="ARBA00009156"/>
    </source>
</evidence>
<keyword evidence="5 8" id="KW-0418">Kinase</keyword>
<dbReference type="GO" id="GO:0004856">
    <property type="term" value="F:D-xylulokinase activity"/>
    <property type="evidence" value="ECO:0007669"/>
    <property type="project" value="UniProtKB-UniRule"/>
</dbReference>
<dbReference type="Gene3D" id="3.30.420.40">
    <property type="match status" value="2"/>
</dbReference>
<accession>A0A9D1PQV2</accession>
<comment type="function">
    <text evidence="8">Catalyzes the phosphorylation of D-xylulose to D-xylulose 5-phosphate.</text>
</comment>
<evidence type="ECO:0000313" key="14">
    <source>
        <dbReference type="Proteomes" id="UP000824162"/>
    </source>
</evidence>
<dbReference type="PROSITE" id="PS00445">
    <property type="entry name" value="FGGY_KINASES_2"/>
    <property type="match status" value="1"/>
</dbReference>
<comment type="caution">
    <text evidence="13">The sequence shown here is derived from an EMBL/GenBank/DDBJ whole genome shotgun (WGS) entry which is preliminary data.</text>
</comment>
<evidence type="ECO:0000256" key="5">
    <source>
        <dbReference type="ARBA" id="ARBA00022777"/>
    </source>
</evidence>
<evidence type="ECO:0000259" key="11">
    <source>
        <dbReference type="Pfam" id="PF00370"/>
    </source>
</evidence>
<dbReference type="SUPFAM" id="SSF53067">
    <property type="entry name" value="Actin-like ATPase domain"/>
    <property type="match status" value="2"/>
</dbReference>
<dbReference type="HAMAP" id="MF_02220">
    <property type="entry name" value="XylB"/>
    <property type="match status" value="1"/>
</dbReference>
<dbReference type="Pfam" id="PF00370">
    <property type="entry name" value="FGGY_N"/>
    <property type="match status" value="1"/>
</dbReference>
<dbReference type="InterPro" id="IPR006000">
    <property type="entry name" value="Xylulokinase"/>
</dbReference>
<evidence type="ECO:0000256" key="4">
    <source>
        <dbReference type="ARBA" id="ARBA00022741"/>
    </source>
</evidence>
<dbReference type="InterPro" id="IPR018483">
    <property type="entry name" value="Carb_kinase_FGGY_CS"/>
</dbReference>
<feature type="binding site" evidence="8">
    <location>
        <begin position="81"/>
        <end position="82"/>
    </location>
    <ligand>
        <name>substrate</name>
    </ligand>
</feature>
<comment type="similarity">
    <text evidence="1 8 9">Belongs to the FGGY kinase family.</text>
</comment>
<comment type="catalytic activity">
    <reaction evidence="8 10">
        <text>D-xylulose + ATP = D-xylulose 5-phosphate + ADP + H(+)</text>
        <dbReference type="Rhea" id="RHEA:10964"/>
        <dbReference type="ChEBI" id="CHEBI:15378"/>
        <dbReference type="ChEBI" id="CHEBI:17140"/>
        <dbReference type="ChEBI" id="CHEBI:30616"/>
        <dbReference type="ChEBI" id="CHEBI:57737"/>
        <dbReference type="ChEBI" id="CHEBI:456216"/>
        <dbReference type="EC" id="2.7.1.17"/>
    </reaction>
</comment>
<dbReference type="InterPro" id="IPR018485">
    <property type="entry name" value="FGGY_C"/>
</dbReference>
<dbReference type="InterPro" id="IPR000577">
    <property type="entry name" value="Carb_kinase_FGGY"/>
</dbReference>
<evidence type="ECO:0000256" key="10">
    <source>
        <dbReference type="RuleBase" id="RU364073"/>
    </source>
</evidence>
<evidence type="ECO:0000259" key="12">
    <source>
        <dbReference type="Pfam" id="PF02782"/>
    </source>
</evidence>
<keyword evidence="4 8" id="KW-0547">Nucleotide-binding</keyword>
<organism evidence="13 14">
    <name type="scientific">Candidatus Monoglobus merdigallinarum</name>
    <dbReference type="NCBI Taxonomy" id="2838698"/>
    <lineage>
        <taxon>Bacteria</taxon>
        <taxon>Bacillati</taxon>
        <taxon>Bacillota</taxon>
        <taxon>Clostridia</taxon>
        <taxon>Monoglobales</taxon>
        <taxon>Monoglobaceae</taxon>
        <taxon>Monoglobus</taxon>
    </lineage>
</organism>